<keyword evidence="1" id="KW-1133">Transmembrane helix</keyword>
<dbReference type="AlphaFoldDB" id="A0A1B2HMM1"/>
<accession>A0A1B2HMM1</accession>
<keyword evidence="3" id="KW-1185">Reference proteome</keyword>
<dbReference type="KEGG" id="led:BBK82_25685"/>
<sequence>MNVVWLLGMAYGALQEVGHFDLRAMLGTATAWVLATTASWMLLRRSNRRHAVWEYAVVTAPAALVALVLVTTGAWFISPPGPVRPLAWS</sequence>
<evidence type="ECO:0000313" key="2">
    <source>
        <dbReference type="EMBL" id="ANZ38955.1"/>
    </source>
</evidence>
<name>A0A1B2HMM1_9PSEU</name>
<gene>
    <name evidence="2" type="ORF">BBK82_25685</name>
</gene>
<feature type="transmembrane region" description="Helical" evidence="1">
    <location>
        <begin position="55"/>
        <end position="77"/>
    </location>
</feature>
<proteinExistence type="predicted"/>
<dbReference type="Proteomes" id="UP000093053">
    <property type="component" value="Chromosome"/>
</dbReference>
<reference evidence="2 3" key="1">
    <citation type="submission" date="2016-07" db="EMBL/GenBank/DDBJ databases">
        <title>Complete genome sequence of the Lentzea guizhouensis DHS C013.</title>
        <authorList>
            <person name="Cao C."/>
        </authorList>
    </citation>
    <scope>NUCLEOTIDE SEQUENCE [LARGE SCALE GENOMIC DNA]</scope>
    <source>
        <strain evidence="2 3">DHS C013</strain>
    </source>
</reference>
<protein>
    <submittedName>
        <fullName evidence="2">Uncharacterized protein</fullName>
    </submittedName>
</protein>
<keyword evidence="1" id="KW-0472">Membrane</keyword>
<feature type="transmembrane region" description="Helical" evidence="1">
    <location>
        <begin position="25"/>
        <end position="43"/>
    </location>
</feature>
<evidence type="ECO:0000256" key="1">
    <source>
        <dbReference type="SAM" id="Phobius"/>
    </source>
</evidence>
<evidence type="ECO:0000313" key="3">
    <source>
        <dbReference type="Proteomes" id="UP000093053"/>
    </source>
</evidence>
<dbReference type="EMBL" id="CP016793">
    <property type="protein sequence ID" value="ANZ38955.1"/>
    <property type="molecule type" value="Genomic_DNA"/>
</dbReference>
<organism evidence="2 3">
    <name type="scientific">Lentzea guizhouensis</name>
    <dbReference type="NCBI Taxonomy" id="1586287"/>
    <lineage>
        <taxon>Bacteria</taxon>
        <taxon>Bacillati</taxon>
        <taxon>Actinomycetota</taxon>
        <taxon>Actinomycetes</taxon>
        <taxon>Pseudonocardiales</taxon>
        <taxon>Pseudonocardiaceae</taxon>
        <taxon>Lentzea</taxon>
    </lineage>
</organism>
<keyword evidence="1" id="KW-0812">Transmembrane</keyword>